<protein>
    <submittedName>
        <fullName evidence="2">NmrA-like family</fullName>
    </submittedName>
</protein>
<dbReference type="PANTHER" id="PTHR14097:SF7">
    <property type="entry name" value="OXIDOREDUCTASE HTATIP2"/>
    <property type="match status" value="1"/>
</dbReference>
<dbReference type="InterPro" id="IPR016040">
    <property type="entry name" value="NAD(P)-bd_dom"/>
</dbReference>
<gene>
    <name evidence="2" type="ORF">SAMEA44541418_02265</name>
</gene>
<evidence type="ECO:0000313" key="2">
    <source>
        <dbReference type="EMBL" id="SNV16212.1"/>
    </source>
</evidence>
<organism evidence="2 3">
    <name type="scientific">Capnocytophaga haemolytica</name>
    <dbReference type="NCBI Taxonomy" id="45243"/>
    <lineage>
        <taxon>Bacteria</taxon>
        <taxon>Pseudomonadati</taxon>
        <taxon>Bacteroidota</taxon>
        <taxon>Flavobacteriia</taxon>
        <taxon>Flavobacteriales</taxon>
        <taxon>Flavobacteriaceae</taxon>
        <taxon>Capnocytophaga</taxon>
    </lineage>
</organism>
<proteinExistence type="predicted"/>
<feature type="domain" description="NAD(P)-binding" evidence="1">
    <location>
        <begin position="48"/>
        <end position="170"/>
    </location>
</feature>
<dbReference type="InterPro" id="IPR036291">
    <property type="entry name" value="NAD(P)-bd_dom_sf"/>
</dbReference>
<dbReference type="SUPFAM" id="SSF51735">
    <property type="entry name" value="NAD(P)-binding Rossmann-fold domains"/>
    <property type="match status" value="1"/>
</dbReference>
<evidence type="ECO:0000259" key="1">
    <source>
        <dbReference type="Pfam" id="PF13460"/>
    </source>
</evidence>
<dbReference type="PANTHER" id="PTHR14097">
    <property type="entry name" value="OXIDOREDUCTASE HTATIP2"/>
    <property type="match status" value="1"/>
</dbReference>
<dbReference type="Gene3D" id="3.40.50.720">
    <property type="entry name" value="NAD(P)-binding Rossmann-like Domain"/>
    <property type="match status" value="1"/>
</dbReference>
<name>A0AAX2H1V9_9FLAO</name>
<sequence>MQLIPDKYTNNFKKCRKTKNCILSIIRYSLKNRTFAQKLQIMTAVIIGATGAVGKDLLQLLLNDDTFTEVRALVRKPLSLQHPKLQEHIVNFSEPQQWSPLVVADVAFSCLGTTLKQAGSKERQRQIDVQYNLDFAKAAAANGVKTFMLVSSVGANSHSSNFYLQIKGELEDAVKNLAFSSMNIFQPSVLKRKDSDRVGEKLSISVLNFFNTIGLFRRYQPLSTERLAEAMLTTAKAAQQGVNTFTGNEIHKI</sequence>
<dbReference type="EMBL" id="LT906449">
    <property type="protein sequence ID" value="SNV16212.1"/>
    <property type="molecule type" value="Genomic_DNA"/>
</dbReference>
<reference evidence="2 3" key="1">
    <citation type="submission" date="2017-06" db="EMBL/GenBank/DDBJ databases">
        <authorList>
            <consortium name="Pathogen Informatics"/>
        </authorList>
    </citation>
    <scope>NUCLEOTIDE SEQUENCE [LARGE SCALE GENOMIC DNA]</scope>
    <source>
        <strain evidence="2 3">NCTC12947</strain>
    </source>
</reference>
<dbReference type="AlphaFoldDB" id="A0AAX2H1V9"/>
<dbReference type="Pfam" id="PF13460">
    <property type="entry name" value="NAD_binding_10"/>
    <property type="match status" value="1"/>
</dbReference>
<evidence type="ECO:0000313" key="3">
    <source>
        <dbReference type="Proteomes" id="UP000215539"/>
    </source>
</evidence>
<accession>A0AAX2H1V9</accession>
<dbReference type="Proteomes" id="UP000215539">
    <property type="component" value="Chromosome 1"/>
</dbReference>